<name>A0A5J4TIV9_9EUKA</name>
<dbReference type="OrthoDB" id="6083831at2759"/>
<feature type="non-terminal residue" evidence="1">
    <location>
        <position position="127"/>
    </location>
</feature>
<dbReference type="Proteomes" id="UP000324800">
    <property type="component" value="Unassembled WGS sequence"/>
</dbReference>
<protein>
    <submittedName>
        <fullName evidence="1">Uncharacterized protein</fullName>
    </submittedName>
</protein>
<dbReference type="AlphaFoldDB" id="A0A5J4TIV9"/>
<evidence type="ECO:0000313" key="2">
    <source>
        <dbReference type="Proteomes" id="UP000324800"/>
    </source>
</evidence>
<sequence>MQFQQIAGEAAQVQLALRATFPTDGNVSKEASSTDCTVSGQVGVAGTNSINIQTAPSTQLQRNPIRKPKVQWKGVVANNQEITLEVRIPEAVIVSDASPKGLEVIWNYKQGILQSNKQNRTRKRNIR</sequence>
<gene>
    <name evidence="1" type="ORF">EZS28_046277</name>
</gene>
<reference evidence="1 2" key="1">
    <citation type="submission" date="2019-03" db="EMBL/GenBank/DDBJ databases">
        <title>Single cell metagenomics reveals metabolic interactions within the superorganism composed of flagellate Streblomastix strix and complex community of Bacteroidetes bacteria on its surface.</title>
        <authorList>
            <person name="Treitli S.C."/>
            <person name="Kolisko M."/>
            <person name="Husnik F."/>
            <person name="Keeling P."/>
            <person name="Hampl V."/>
        </authorList>
    </citation>
    <scope>NUCLEOTIDE SEQUENCE [LARGE SCALE GENOMIC DNA]</scope>
    <source>
        <strain evidence="1">ST1C</strain>
    </source>
</reference>
<proteinExistence type="predicted"/>
<organism evidence="1 2">
    <name type="scientific">Streblomastix strix</name>
    <dbReference type="NCBI Taxonomy" id="222440"/>
    <lineage>
        <taxon>Eukaryota</taxon>
        <taxon>Metamonada</taxon>
        <taxon>Preaxostyla</taxon>
        <taxon>Oxymonadida</taxon>
        <taxon>Streblomastigidae</taxon>
        <taxon>Streblomastix</taxon>
    </lineage>
</organism>
<dbReference type="EMBL" id="SNRW01030218">
    <property type="protein sequence ID" value="KAA6358197.1"/>
    <property type="molecule type" value="Genomic_DNA"/>
</dbReference>
<accession>A0A5J4TIV9</accession>
<evidence type="ECO:0000313" key="1">
    <source>
        <dbReference type="EMBL" id="KAA6358197.1"/>
    </source>
</evidence>
<comment type="caution">
    <text evidence="1">The sequence shown here is derived from an EMBL/GenBank/DDBJ whole genome shotgun (WGS) entry which is preliminary data.</text>
</comment>